<sequence>MQARRLILIATLTLGLLVNHLSAAQSRPSVTEVPDAGIPEGRPINPQWSHVGMSMQALERAYIESYEQSGFRLESRHVSPPPGYWVIELVFQLKSAPKGPKAPGTTLSISSPEPARCACSVSRLDFRWADTGSSDLAASARGERLLIKADTAALAKVRQRLGVSLPVIELTPPDSHKRTASPLAE</sequence>
<reference evidence="2" key="1">
    <citation type="submission" date="2021-10" db="EMBL/GenBank/DDBJ databases">
        <authorList>
            <person name="Hussein R."/>
            <person name="Harrison J."/>
            <person name="Studholme D.J."/>
            <person name="Vicente J."/>
            <person name="Grant M."/>
        </authorList>
    </citation>
    <scope>NUCLEOTIDE SEQUENCE</scope>
    <source>
        <strain evidence="2">NCPPB 2970</strain>
    </source>
</reference>
<gene>
    <name evidence="2" type="ORF">LLE72_022535</name>
</gene>
<feature type="chain" id="PRO_5042598925" description="Secreted protein" evidence="1">
    <location>
        <begin position="24"/>
        <end position="185"/>
    </location>
</feature>
<keyword evidence="1" id="KW-0732">Signal</keyword>
<name>A0AAJ3CFH9_XANCA</name>
<reference evidence="2" key="2">
    <citation type="submission" date="2024-01" db="EMBL/GenBank/DDBJ databases">
        <title>Long-read genome sequencing of X. campestris pv. papavericola.</title>
        <authorList>
            <person name="Hussain R.M.F."/>
            <person name="Greer S."/>
            <person name="Harrison J."/>
            <person name="Grant M."/>
            <person name="Vicente J."/>
            <person name="Studholme D.J."/>
        </authorList>
    </citation>
    <scope>NUCLEOTIDE SEQUENCE</scope>
    <source>
        <strain evidence="2">NCPPB 2970</strain>
    </source>
</reference>
<proteinExistence type="predicted"/>
<organism evidence="2 3">
    <name type="scientific">Xanthomonas campestris pv. papavericola</name>
    <dbReference type="NCBI Taxonomy" id="487881"/>
    <lineage>
        <taxon>Bacteria</taxon>
        <taxon>Pseudomonadati</taxon>
        <taxon>Pseudomonadota</taxon>
        <taxon>Gammaproteobacteria</taxon>
        <taxon>Lysobacterales</taxon>
        <taxon>Lysobacteraceae</taxon>
        <taxon>Xanthomonas</taxon>
    </lineage>
</organism>
<dbReference type="RefSeq" id="WP_228425523.1">
    <property type="nucleotide sequence ID" value="NZ_JAJFNJ020000005.1"/>
</dbReference>
<protein>
    <recommendedName>
        <fullName evidence="4">Secreted protein</fullName>
    </recommendedName>
</protein>
<dbReference type="Proteomes" id="UP001297361">
    <property type="component" value="Unassembled WGS sequence"/>
</dbReference>
<dbReference type="AlphaFoldDB" id="A0AAJ3CFH9"/>
<accession>A0AAJ3CFH9</accession>
<evidence type="ECO:0000256" key="1">
    <source>
        <dbReference type="SAM" id="SignalP"/>
    </source>
</evidence>
<dbReference type="EMBL" id="JAJFNJ020000005">
    <property type="protein sequence ID" value="MEC3890449.1"/>
    <property type="molecule type" value="Genomic_DNA"/>
</dbReference>
<evidence type="ECO:0000313" key="3">
    <source>
        <dbReference type="Proteomes" id="UP001297361"/>
    </source>
</evidence>
<comment type="caution">
    <text evidence="2">The sequence shown here is derived from an EMBL/GenBank/DDBJ whole genome shotgun (WGS) entry which is preliminary data.</text>
</comment>
<evidence type="ECO:0008006" key="4">
    <source>
        <dbReference type="Google" id="ProtNLM"/>
    </source>
</evidence>
<evidence type="ECO:0000313" key="2">
    <source>
        <dbReference type="EMBL" id="MEC3890449.1"/>
    </source>
</evidence>
<feature type="signal peptide" evidence="1">
    <location>
        <begin position="1"/>
        <end position="23"/>
    </location>
</feature>